<dbReference type="Pfam" id="PF08308">
    <property type="entry name" value="PEGA"/>
    <property type="match status" value="1"/>
</dbReference>
<keyword evidence="3" id="KW-1185">Reference proteome</keyword>
<reference evidence="2 3" key="1">
    <citation type="submission" date="2019-02" db="EMBL/GenBank/DDBJ databases">
        <title>Deep-cultivation of Planctomycetes and their phenomic and genomic characterization uncovers novel biology.</title>
        <authorList>
            <person name="Wiegand S."/>
            <person name="Jogler M."/>
            <person name="Boedeker C."/>
            <person name="Pinto D."/>
            <person name="Vollmers J."/>
            <person name="Rivas-Marin E."/>
            <person name="Kohn T."/>
            <person name="Peeters S.H."/>
            <person name="Heuer A."/>
            <person name="Rast P."/>
            <person name="Oberbeckmann S."/>
            <person name="Bunk B."/>
            <person name="Jeske O."/>
            <person name="Meyerdierks A."/>
            <person name="Storesund J.E."/>
            <person name="Kallscheuer N."/>
            <person name="Luecker S."/>
            <person name="Lage O.M."/>
            <person name="Pohl T."/>
            <person name="Merkel B.J."/>
            <person name="Hornburger P."/>
            <person name="Mueller R.-W."/>
            <person name="Bruemmer F."/>
            <person name="Labrenz M."/>
            <person name="Spormann A.M."/>
            <person name="Op den Camp H."/>
            <person name="Overmann J."/>
            <person name="Amann R."/>
            <person name="Jetten M.S.M."/>
            <person name="Mascher T."/>
            <person name="Medema M.H."/>
            <person name="Devos D.P."/>
            <person name="Kaster A.-K."/>
            <person name="Ovreas L."/>
            <person name="Rohde M."/>
            <person name="Galperin M.Y."/>
            <person name="Jogler C."/>
        </authorList>
    </citation>
    <scope>NUCLEOTIDE SEQUENCE [LARGE SCALE GENOMIC DNA]</scope>
    <source>
        <strain evidence="2 3">Poly30</strain>
    </source>
</reference>
<dbReference type="PROSITE" id="PS51257">
    <property type="entry name" value="PROKAR_LIPOPROTEIN"/>
    <property type="match status" value="1"/>
</dbReference>
<accession>A0A518EU19</accession>
<sequence>MRTPSSTPLATLALLALAIPMLQSCISGRRPIVLDSTPRGALVIVDGEDSGHSTPCTIQLSDSARTFEFRLPGYATEERYVRVGGRRRVVYWRDAITDYRTWAFPLWLSAEDFFFPIKEDGGEMPNRIHVRLKRSREPVAFAN</sequence>
<evidence type="ECO:0000313" key="3">
    <source>
        <dbReference type="Proteomes" id="UP000320390"/>
    </source>
</evidence>
<gene>
    <name evidence="2" type="ORF">Poly30_31110</name>
</gene>
<dbReference type="AlphaFoldDB" id="A0A518EU19"/>
<evidence type="ECO:0000313" key="2">
    <source>
        <dbReference type="EMBL" id="QDV07585.1"/>
    </source>
</evidence>
<protein>
    <submittedName>
        <fullName evidence="2">PEGA domain protein</fullName>
    </submittedName>
</protein>
<proteinExistence type="predicted"/>
<name>A0A518EU19_9BACT</name>
<dbReference type="InterPro" id="IPR013229">
    <property type="entry name" value="PEGA"/>
</dbReference>
<organism evidence="2 3">
    <name type="scientific">Saltatorellus ferox</name>
    <dbReference type="NCBI Taxonomy" id="2528018"/>
    <lineage>
        <taxon>Bacteria</taxon>
        <taxon>Pseudomonadati</taxon>
        <taxon>Planctomycetota</taxon>
        <taxon>Planctomycetia</taxon>
        <taxon>Planctomycetia incertae sedis</taxon>
        <taxon>Saltatorellus</taxon>
    </lineage>
</organism>
<dbReference type="RefSeq" id="WP_419190217.1">
    <property type="nucleotide sequence ID" value="NZ_CP036434.1"/>
</dbReference>
<dbReference type="Proteomes" id="UP000320390">
    <property type="component" value="Chromosome"/>
</dbReference>
<dbReference type="EMBL" id="CP036434">
    <property type="protein sequence ID" value="QDV07585.1"/>
    <property type="molecule type" value="Genomic_DNA"/>
</dbReference>
<feature type="domain" description="PEGA" evidence="1">
    <location>
        <begin position="32"/>
        <end position="84"/>
    </location>
</feature>
<evidence type="ECO:0000259" key="1">
    <source>
        <dbReference type="Pfam" id="PF08308"/>
    </source>
</evidence>